<dbReference type="Pfam" id="PF07724">
    <property type="entry name" value="AAA_2"/>
    <property type="match status" value="1"/>
</dbReference>
<organism evidence="9 10">
    <name type="scientific">Alkaliphilus peptidifermentans DSM 18978</name>
    <dbReference type="NCBI Taxonomy" id="1120976"/>
    <lineage>
        <taxon>Bacteria</taxon>
        <taxon>Bacillati</taxon>
        <taxon>Bacillota</taxon>
        <taxon>Clostridia</taxon>
        <taxon>Peptostreptococcales</taxon>
        <taxon>Natronincolaceae</taxon>
        <taxon>Alkaliphilus</taxon>
    </lineage>
</organism>
<dbReference type="InterPro" id="IPR004176">
    <property type="entry name" value="Clp_R_N"/>
</dbReference>
<dbReference type="SUPFAM" id="SSF81923">
    <property type="entry name" value="Double Clp-N motif"/>
    <property type="match status" value="1"/>
</dbReference>
<dbReference type="Proteomes" id="UP000198636">
    <property type="component" value="Unassembled WGS sequence"/>
</dbReference>
<dbReference type="InterPro" id="IPR003959">
    <property type="entry name" value="ATPase_AAA_core"/>
</dbReference>
<dbReference type="Pfam" id="PF17871">
    <property type="entry name" value="AAA_lid_9"/>
    <property type="match status" value="1"/>
</dbReference>
<evidence type="ECO:0000256" key="5">
    <source>
        <dbReference type="PROSITE-ProRule" id="PRU01251"/>
    </source>
</evidence>
<dbReference type="Gene3D" id="1.10.1780.10">
    <property type="entry name" value="Clp, N-terminal domain"/>
    <property type="match status" value="1"/>
</dbReference>
<dbReference type="Pfam" id="PF00004">
    <property type="entry name" value="AAA"/>
    <property type="match status" value="1"/>
</dbReference>
<dbReference type="Pfam" id="PF10431">
    <property type="entry name" value="ClpB_D2-small"/>
    <property type="match status" value="1"/>
</dbReference>
<gene>
    <name evidence="9" type="ORF">SAMN03080606_03891</name>
</gene>
<dbReference type="PROSITE" id="PS51903">
    <property type="entry name" value="CLP_R"/>
    <property type="match status" value="1"/>
</dbReference>
<proteinExistence type="inferred from homology"/>
<dbReference type="PRINTS" id="PR00300">
    <property type="entry name" value="CLPPROTEASEA"/>
</dbReference>
<dbReference type="GO" id="GO:0005737">
    <property type="term" value="C:cytoplasm"/>
    <property type="evidence" value="ECO:0007669"/>
    <property type="project" value="TreeGrafter"/>
</dbReference>
<dbReference type="AlphaFoldDB" id="A0A1G5KYB3"/>
<dbReference type="InterPro" id="IPR003593">
    <property type="entry name" value="AAA+_ATPase"/>
</dbReference>
<feature type="domain" description="UVR" evidence="7">
    <location>
        <begin position="419"/>
        <end position="454"/>
    </location>
</feature>
<reference evidence="9 10" key="1">
    <citation type="submission" date="2016-10" db="EMBL/GenBank/DDBJ databases">
        <authorList>
            <person name="de Groot N.N."/>
        </authorList>
    </citation>
    <scope>NUCLEOTIDE SEQUENCE [LARGE SCALE GENOMIC DNA]</scope>
    <source>
        <strain evidence="9 10">DSM 18978</strain>
    </source>
</reference>
<dbReference type="RefSeq" id="WP_091547010.1">
    <property type="nucleotide sequence ID" value="NZ_FMUS01000034.1"/>
</dbReference>
<dbReference type="InterPro" id="IPR001943">
    <property type="entry name" value="UVR_dom"/>
</dbReference>
<dbReference type="FunFam" id="3.40.50.300:FF:000025">
    <property type="entry name" value="ATP-dependent Clp protease subunit"/>
    <property type="match status" value="1"/>
</dbReference>
<dbReference type="PROSITE" id="PS00870">
    <property type="entry name" value="CLPAB_1"/>
    <property type="match status" value="1"/>
</dbReference>
<dbReference type="GO" id="GO:0005524">
    <property type="term" value="F:ATP binding"/>
    <property type="evidence" value="ECO:0007669"/>
    <property type="project" value="UniProtKB-KW"/>
</dbReference>
<dbReference type="GO" id="GO:0034605">
    <property type="term" value="P:cellular response to heat"/>
    <property type="evidence" value="ECO:0007669"/>
    <property type="project" value="TreeGrafter"/>
</dbReference>
<dbReference type="SMART" id="SM01086">
    <property type="entry name" value="ClpB_D2-small"/>
    <property type="match status" value="1"/>
</dbReference>
<dbReference type="InterPro" id="IPR027417">
    <property type="entry name" value="P-loop_NTPase"/>
</dbReference>
<keyword evidence="10" id="KW-1185">Reference proteome</keyword>
<sequence length="812" mass="90984">MSTFGKFTEKAQKSIVLSQQFAQEMGHNYVGTEHLLLGLIQEGEGIAAQVMKNMGVNLLQIKERVLTTVGYSEKKGELLGFTPRTKRIFELSFAEARSLGHNYVGTEHLLLGLIREGEGVASKILNEQGLNLQKVREEVLIMLDNGVGKAAQKPNSAKAANTPTLDKFSRDLNQMALEGKLDPVIGRSKEIERVIQVLSRRTKNNPCLIGEPGVGKTAIAEGLAQQIIEGTVPESLRTKRVVTIDLPSMVAGAKYRGEFEDRLKKVMEEVRQSGDVILFIDEIHTIIGAGAAEGAIDASNIIKPALARGEMQAIGATTLDEYRKHIEKDSALERRFQPITIEEPSVEDAISILEGLRDKYEAHHRVKITDEALKAAAELSHRYISDRFLPDKAIDLIDEAASKIRLKTVTAPPNLKDLEEKLEKLAKEKEEAISLQDFERAATIRDEEKNVIEELQLIKNSWQNTNQSNHPTVEVEDVAAIVSSWTGIPVNKLQQEESQRLLQLEEILHERVIGQREAVNSIAKAIRRARVGLKDPKRPIGSFIFLGPTGVGKTELSKALAEAMFGDENAMIRIDMSEYMEKHTVSRLVGSPPGYVGYDEGGQLTEKIRRKPYSVILFDEIEKAHPDVFNILLQILEDGRLTDAQGKTVDFKNTVVIMTSNVGAHTIRKQRTLGFVATREEDKVENEYQKMKENVMDELRKTFRPEFLNRIDDIIVFHSLDRGDIGKIIDLLLNDLNQRLKGLNIKLDIKENAKEFIADKGYDPQFGARPLKRALQKLVEDRLSEEILKENVKEGSRVEIDVEGEELTIRSI</sequence>
<evidence type="ECO:0000256" key="3">
    <source>
        <dbReference type="ARBA" id="ARBA00022840"/>
    </source>
</evidence>
<evidence type="ECO:0000256" key="6">
    <source>
        <dbReference type="RuleBase" id="RU004432"/>
    </source>
</evidence>
<dbReference type="SMART" id="SM00382">
    <property type="entry name" value="AAA"/>
    <property type="match status" value="2"/>
</dbReference>
<dbReference type="InterPro" id="IPR050130">
    <property type="entry name" value="ClpA_ClpB"/>
</dbReference>
<evidence type="ECO:0000259" key="7">
    <source>
        <dbReference type="PROSITE" id="PS50151"/>
    </source>
</evidence>
<dbReference type="InterPro" id="IPR018368">
    <property type="entry name" value="ClpA/B_CS1"/>
</dbReference>
<dbReference type="InterPro" id="IPR019489">
    <property type="entry name" value="Clp_ATPase_C"/>
</dbReference>
<feature type="domain" description="Clp R" evidence="8">
    <location>
        <begin position="4"/>
        <end position="145"/>
    </location>
</feature>
<dbReference type="CDD" id="cd19499">
    <property type="entry name" value="RecA-like_ClpB_Hsp104-like"/>
    <property type="match status" value="1"/>
</dbReference>
<dbReference type="GO" id="GO:0006508">
    <property type="term" value="P:proteolysis"/>
    <property type="evidence" value="ECO:0007669"/>
    <property type="project" value="UniProtKB-KW"/>
</dbReference>
<keyword evidence="3 6" id="KW-0067">ATP-binding</keyword>
<dbReference type="InterPro" id="IPR041546">
    <property type="entry name" value="ClpA/ClpB_AAA_lid"/>
</dbReference>
<dbReference type="InterPro" id="IPR036628">
    <property type="entry name" value="Clp_N_dom_sf"/>
</dbReference>
<dbReference type="PROSITE" id="PS00871">
    <property type="entry name" value="CLPAB_2"/>
    <property type="match status" value="1"/>
</dbReference>
<evidence type="ECO:0000256" key="4">
    <source>
        <dbReference type="ARBA" id="ARBA00023186"/>
    </source>
</evidence>
<keyword evidence="9" id="KW-0378">Hydrolase</keyword>
<dbReference type="PANTHER" id="PTHR11638:SF18">
    <property type="entry name" value="HEAT SHOCK PROTEIN 104"/>
    <property type="match status" value="1"/>
</dbReference>
<keyword evidence="4 6" id="KW-0143">Chaperone</keyword>
<dbReference type="EMBL" id="FMUS01000034">
    <property type="protein sequence ID" value="SCZ05683.1"/>
    <property type="molecule type" value="Genomic_DNA"/>
</dbReference>
<dbReference type="InterPro" id="IPR001270">
    <property type="entry name" value="ClpA/B"/>
</dbReference>
<comment type="similarity">
    <text evidence="6">Belongs to the ClpA/ClpB family.</text>
</comment>
<name>A0A1G5KYB3_9FIRM</name>
<dbReference type="GO" id="GO:0008233">
    <property type="term" value="F:peptidase activity"/>
    <property type="evidence" value="ECO:0007669"/>
    <property type="project" value="UniProtKB-KW"/>
</dbReference>
<dbReference type="FunFam" id="1.10.8.60:FF:000017">
    <property type="entry name" value="ATP-dependent chaperone ClpB"/>
    <property type="match status" value="1"/>
</dbReference>
<dbReference type="GO" id="GO:0016887">
    <property type="term" value="F:ATP hydrolysis activity"/>
    <property type="evidence" value="ECO:0007669"/>
    <property type="project" value="InterPro"/>
</dbReference>
<dbReference type="PROSITE" id="PS50151">
    <property type="entry name" value="UVR"/>
    <property type="match status" value="1"/>
</dbReference>
<protein>
    <submittedName>
        <fullName evidence="9">ATP-dependent Clp protease ATP-binding subunit ClpC</fullName>
    </submittedName>
</protein>
<dbReference type="SUPFAM" id="SSF52540">
    <property type="entry name" value="P-loop containing nucleoside triphosphate hydrolases"/>
    <property type="match status" value="2"/>
</dbReference>
<dbReference type="FunFam" id="1.10.8.60:FF:000011">
    <property type="entry name" value="ATP-dependent Clp protease ATP-binding subunit"/>
    <property type="match status" value="1"/>
</dbReference>
<dbReference type="PANTHER" id="PTHR11638">
    <property type="entry name" value="ATP-DEPENDENT CLP PROTEASE"/>
    <property type="match status" value="1"/>
</dbReference>
<dbReference type="InterPro" id="IPR028299">
    <property type="entry name" value="ClpA/B_CS2"/>
</dbReference>
<evidence type="ECO:0000313" key="9">
    <source>
        <dbReference type="EMBL" id="SCZ05683.1"/>
    </source>
</evidence>
<dbReference type="CDD" id="cd00009">
    <property type="entry name" value="AAA"/>
    <property type="match status" value="1"/>
</dbReference>
<keyword evidence="9" id="KW-0645">Protease</keyword>
<keyword evidence="1 5" id="KW-0677">Repeat</keyword>
<dbReference type="Gene3D" id="1.10.8.60">
    <property type="match status" value="2"/>
</dbReference>
<dbReference type="OrthoDB" id="9803641at2"/>
<dbReference type="Gene3D" id="3.40.50.300">
    <property type="entry name" value="P-loop containing nucleotide triphosphate hydrolases"/>
    <property type="match status" value="2"/>
</dbReference>
<dbReference type="STRING" id="1120976.SAMN03080606_03891"/>
<evidence type="ECO:0000256" key="1">
    <source>
        <dbReference type="ARBA" id="ARBA00022737"/>
    </source>
</evidence>
<dbReference type="FunFam" id="3.40.50.300:FF:000010">
    <property type="entry name" value="Chaperone clpB 1, putative"/>
    <property type="match status" value="1"/>
</dbReference>
<accession>A0A1G5KYB3</accession>
<evidence type="ECO:0000313" key="10">
    <source>
        <dbReference type="Proteomes" id="UP000198636"/>
    </source>
</evidence>
<dbReference type="Gene3D" id="4.10.860.10">
    <property type="entry name" value="UVR domain"/>
    <property type="match status" value="1"/>
</dbReference>
<keyword evidence="2 6" id="KW-0547">Nucleotide-binding</keyword>
<dbReference type="Pfam" id="PF02861">
    <property type="entry name" value="Clp_N"/>
    <property type="match status" value="1"/>
</dbReference>
<evidence type="ECO:0000259" key="8">
    <source>
        <dbReference type="PROSITE" id="PS51903"/>
    </source>
</evidence>
<evidence type="ECO:0000256" key="2">
    <source>
        <dbReference type="ARBA" id="ARBA00022741"/>
    </source>
</evidence>